<dbReference type="SUPFAM" id="SSF109854">
    <property type="entry name" value="DinB/YfiT-like putative metalloenzymes"/>
    <property type="match status" value="1"/>
</dbReference>
<dbReference type="Proteomes" id="UP000603904">
    <property type="component" value="Unassembled WGS sequence"/>
</dbReference>
<dbReference type="NCBIfam" id="TIGR03083">
    <property type="entry name" value="maleylpyruvate isomerase family mycothiol-dependent enzyme"/>
    <property type="match status" value="1"/>
</dbReference>
<sequence length="240" mass="25948">MTADQPPTGLLDRDQVWRAIDEQRARVTDLLRSLTDEEWGRPSLCRGWTVRDVAAHLTLQQVGLGAALAMTVRARGDLDRAIERAARERAGALSTERMIDEIHGMIGSRRHNVGVTCRETLIDILVHGQDIAVPLGRTLRIPPEAAAAAATRVWTMRWPPPFPAVRTMRAFRVTATDTAWSAGEGAEVRAPIGAILLLAAGRLVALPELSGPGAAALTARLSAPAARGRKNAVRSGEDRR</sequence>
<dbReference type="Pfam" id="PF11716">
    <property type="entry name" value="MDMPI_N"/>
    <property type="match status" value="1"/>
</dbReference>
<dbReference type="EMBL" id="BOOC01000050">
    <property type="protein sequence ID" value="GIH44010.1"/>
    <property type="molecule type" value="Genomic_DNA"/>
</dbReference>
<keyword evidence="3" id="KW-1185">Reference proteome</keyword>
<accession>A0ABQ4GAD3</accession>
<dbReference type="InterPro" id="IPR017517">
    <property type="entry name" value="Maleyloyr_isom"/>
</dbReference>
<dbReference type="InterPro" id="IPR024344">
    <property type="entry name" value="MDMPI_metal-binding"/>
</dbReference>
<dbReference type="RefSeq" id="WP_204061046.1">
    <property type="nucleotide sequence ID" value="NZ_BAAAGP010000040.1"/>
</dbReference>
<evidence type="ECO:0000259" key="1">
    <source>
        <dbReference type="Pfam" id="PF11716"/>
    </source>
</evidence>
<evidence type="ECO:0000313" key="2">
    <source>
        <dbReference type="EMBL" id="GIH44010.1"/>
    </source>
</evidence>
<reference evidence="2 3" key="1">
    <citation type="submission" date="2021-01" db="EMBL/GenBank/DDBJ databases">
        <title>Whole genome shotgun sequence of Microbispora corallina NBRC 16416.</title>
        <authorList>
            <person name="Komaki H."/>
            <person name="Tamura T."/>
        </authorList>
    </citation>
    <scope>NUCLEOTIDE SEQUENCE [LARGE SCALE GENOMIC DNA]</scope>
    <source>
        <strain evidence="2 3">NBRC 16416</strain>
    </source>
</reference>
<protein>
    <recommendedName>
        <fullName evidence="1">Mycothiol-dependent maleylpyruvate isomerase metal-binding domain-containing protein</fullName>
    </recommendedName>
</protein>
<organism evidence="2 3">
    <name type="scientific">Microbispora corallina</name>
    <dbReference type="NCBI Taxonomy" id="83302"/>
    <lineage>
        <taxon>Bacteria</taxon>
        <taxon>Bacillati</taxon>
        <taxon>Actinomycetota</taxon>
        <taxon>Actinomycetes</taxon>
        <taxon>Streptosporangiales</taxon>
        <taxon>Streptosporangiaceae</taxon>
        <taxon>Microbispora</taxon>
    </lineage>
</organism>
<proteinExistence type="predicted"/>
<dbReference type="InterPro" id="IPR034660">
    <property type="entry name" value="DinB/YfiT-like"/>
</dbReference>
<dbReference type="Gene3D" id="1.20.120.450">
    <property type="entry name" value="dinb family like domain"/>
    <property type="match status" value="1"/>
</dbReference>
<comment type="caution">
    <text evidence="2">The sequence shown here is derived from an EMBL/GenBank/DDBJ whole genome shotgun (WGS) entry which is preliminary data.</text>
</comment>
<evidence type="ECO:0000313" key="3">
    <source>
        <dbReference type="Proteomes" id="UP000603904"/>
    </source>
</evidence>
<gene>
    <name evidence="2" type="ORF">Mco01_70100</name>
</gene>
<feature type="domain" description="Mycothiol-dependent maleylpyruvate isomerase metal-binding" evidence="1">
    <location>
        <begin position="22"/>
        <end position="108"/>
    </location>
</feature>
<name>A0ABQ4GAD3_9ACTN</name>